<dbReference type="SUPFAM" id="SSF46689">
    <property type="entry name" value="Homeodomain-like"/>
    <property type="match status" value="1"/>
</dbReference>
<dbReference type="PRINTS" id="PR00455">
    <property type="entry name" value="HTHTETR"/>
</dbReference>
<dbReference type="GO" id="GO:0000976">
    <property type="term" value="F:transcription cis-regulatory region binding"/>
    <property type="evidence" value="ECO:0007669"/>
    <property type="project" value="TreeGrafter"/>
</dbReference>
<evidence type="ECO:0000259" key="5">
    <source>
        <dbReference type="PROSITE" id="PS50977"/>
    </source>
</evidence>
<gene>
    <name evidence="6" type="ORF">D8S82_22770</name>
</gene>
<dbReference type="InterPro" id="IPR050109">
    <property type="entry name" value="HTH-type_TetR-like_transc_reg"/>
</dbReference>
<evidence type="ECO:0000256" key="4">
    <source>
        <dbReference type="PROSITE-ProRule" id="PRU00335"/>
    </source>
</evidence>
<dbReference type="Proteomes" id="UP000315759">
    <property type="component" value="Unassembled WGS sequence"/>
</dbReference>
<dbReference type="PROSITE" id="PS50977">
    <property type="entry name" value="HTH_TETR_2"/>
    <property type="match status" value="1"/>
</dbReference>
<accession>A0A544VW48</accession>
<protein>
    <submittedName>
        <fullName evidence="6">TetR family transcriptional regulator</fullName>
    </submittedName>
</protein>
<reference evidence="6 7" key="1">
    <citation type="submission" date="2018-10" db="EMBL/GenBank/DDBJ databases">
        <title>Draft genome of Mycobacterium hodleri strain B.</title>
        <authorList>
            <person name="Amande T.J."/>
            <person name="Mcgenity T.J."/>
        </authorList>
    </citation>
    <scope>NUCLEOTIDE SEQUENCE [LARGE SCALE GENOMIC DNA]</scope>
    <source>
        <strain evidence="6 7">B</strain>
    </source>
</reference>
<dbReference type="Pfam" id="PF00440">
    <property type="entry name" value="TetR_N"/>
    <property type="match status" value="1"/>
</dbReference>
<keyword evidence="3" id="KW-0804">Transcription</keyword>
<name>A0A544VW48_9MYCO</name>
<dbReference type="RefSeq" id="WP_142554280.1">
    <property type="nucleotide sequence ID" value="NZ_VIFX01000033.1"/>
</dbReference>
<dbReference type="EMBL" id="VIFX01000033">
    <property type="protein sequence ID" value="TQR84199.1"/>
    <property type="molecule type" value="Genomic_DNA"/>
</dbReference>
<dbReference type="GO" id="GO:0003700">
    <property type="term" value="F:DNA-binding transcription factor activity"/>
    <property type="evidence" value="ECO:0007669"/>
    <property type="project" value="TreeGrafter"/>
</dbReference>
<dbReference type="PROSITE" id="PS01081">
    <property type="entry name" value="HTH_TETR_1"/>
    <property type="match status" value="1"/>
</dbReference>
<feature type="DNA-binding region" description="H-T-H motif" evidence="4">
    <location>
        <begin position="39"/>
        <end position="58"/>
    </location>
</feature>
<feature type="domain" description="HTH tetR-type" evidence="5">
    <location>
        <begin position="16"/>
        <end position="76"/>
    </location>
</feature>
<evidence type="ECO:0000313" key="6">
    <source>
        <dbReference type="EMBL" id="TQR84199.1"/>
    </source>
</evidence>
<keyword evidence="2 4" id="KW-0238">DNA-binding</keyword>
<sequence length="224" mass="24225">MARNPPPHGLRERKKRRTRATLIDAAAGLFLAQGYDNTTVDQIAAAADVSPRTFSRYFPTKVSVVAAITDELDELIADAMDRLPGEMTAYDALLAASLEVFRATDGVDSPGFRRMAMLIQIMNGSTSYRASALALRHEVTNKATMHVMARRMNVPVDHRAVTLVTDVWAVIFSDSFAGLGQPGNHPIESAVICERLAATVSLFHSTWTPWAGISAADGEPPTSA</sequence>
<dbReference type="AlphaFoldDB" id="A0A544VW48"/>
<dbReference type="PANTHER" id="PTHR30055">
    <property type="entry name" value="HTH-TYPE TRANSCRIPTIONAL REGULATOR RUTR"/>
    <property type="match status" value="1"/>
</dbReference>
<dbReference type="InterPro" id="IPR009057">
    <property type="entry name" value="Homeodomain-like_sf"/>
</dbReference>
<evidence type="ECO:0000256" key="1">
    <source>
        <dbReference type="ARBA" id="ARBA00023015"/>
    </source>
</evidence>
<dbReference type="PANTHER" id="PTHR30055:SF238">
    <property type="entry name" value="MYCOFACTOCIN BIOSYNTHESIS TRANSCRIPTIONAL REGULATOR MFTR-RELATED"/>
    <property type="match status" value="1"/>
</dbReference>
<dbReference type="InterPro" id="IPR023772">
    <property type="entry name" value="DNA-bd_HTH_TetR-type_CS"/>
</dbReference>
<organism evidence="6 7">
    <name type="scientific">Mycolicibacterium hodleri</name>
    <dbReference type="NCBI Taxonomy" id="49897"/>
    <lineage>
        <taxon>Bacteria</taxon>
        <taxon>Bacillati</taxon>
        <taxon>Actinomycetota</taxon>
        <taxon>Actinomycetes</taxon>
        <taxon>Mycobacteriales</taxon>
        <taxon>Mycobacteriaceae</taxon>
        <taxon>Mycolicibacterium</taxon>
    </lineage>
</organism>
<evidence type="ECO:0000256" key="2">
    <source>
        <dbReference type="ARBA" id="ARBA00023125"/>
    </source>
</evidence>
<keyword evidence="1" id="KW-0805">Transcription regulation</keyword>
<evidence type="ECO:0000313" key="7">
    <source>
        <dbReference type="Proteomes" id="UP000315759"/>
    </source>
</evidence>
<dbReference type="InterPro" id="IPR001647">
    <property type="entry name" value="HTH_TetR"/>
</dbReference>
<proteinExistence type="predicted"/>
<evidence type="ECO:0000256" key="3">
    <source>
        <dbReference type="ARBA" id="ARBA00023163"/>
    </source>
</evidence>
<keyword evidence="7" id="KW-1185">Reference proteome</keyword>
<dbReference type="Gene3D" id="1.10.357.10">
    <property type="entry name" value="Tetracycline Repressor, domain 2"/>
    <property type="match status" value="1"/>
</dbReference>
<comment type="caution">
    <text evidence="6">The sequence shown here is derived from an EMBL/GenBank/DDBJ whole genome shotgun (WGS) entry which is preliminary data.</text>
</comment>